<evidence type="ECO:0008006" key="13">
    <source>
        <dbReference type="Google" id="ProtNLM"/>
    </source>
</evidence>
<sequence>MGISTSGYSYQIQGALEGIKDSLFSEGPDTTKVEEEPKRRSINSMIHSVEAYILATNHINKVLSREVDTTEVSAEFPEVERRIQAVKTRLGVDDSDINLRYLDGLRDFTKYQSERLEYYKDIIDERSTEVVTAYDSLRAIKEDRVFEINIKDSLVLGAFQEQLKELKARVAIGDSLFMDRQLEIADFQSKLSNSLIDVKDFMEEIDERERKLERALFNKEVNYIWEKGPDEKFKEIKDVFNYSLVMNSILLRVYSEAHLSVHWVVGILMLAFYIWFKYLLRRIKIEKEFADIILQRTQFIPKFPLLSALIIVLPFVSFLYDNPPVVLVVLVLALLMVVTTVLITSSLKKGNMWYWYAFLLMFALYSVSNLYIERALLERWPLLVLSLLSLGLGVRIIQVAKVSSVKRPKYVIFLLRMFLVIQGGSLIANILGRYSLAKILGVAAMTSLMQAVGLFVFVLVIMEAIYLQIEVGKKSSKDYTAYFDFQDIQDKVKRVFVFLATMIWLYYLVVNLTVYDFLHFHVMAFLSKSRGIGQTEFNFGSVFTFIIILWISSILSKYISYFVEAKDQKMAANRKQRLGSSILLIKLAVFSIGFLLAVTAAGIPLDNVAIVLGALSVGIGFGLQTIINNLVSGIILAFERPIQIGDAIEVAGQSGVVKEVGIRASKIQAYDGSEVVMPNGDLLSQQLVNWTLSNKRRRVELFIGVAYGSDTEEVEGLLFEIISREGVMRNPAPSVFLQNFADSAVEYRVLFWVNDFDDWVGMRNEVMKDIYKKFNEHNIEIPFPQRDLHIRSTVTGTPVVIPEKEKTDKPEEDLPADEGDEKKE</sequence>
<dbReference type="GO" id="GO:0005886">
    <property type="term" value="C:plasma membrane"/>
    <property type="evidence" value="ECO:0007669"/>
    <property type="project" value="UniProtKB-SubCell"/>
</dbReference>
<reference evidence="11" key="2">
    <citation type="submission" date="2020-09" db="EMBL/GenBank/DDBJ databases">
        <authorList>
            <person name="Sun Q."/>
            <person name="Kim S."/>
        </authorList>
    </citation>
    <scope>NUCLEOTIDE SEQUENCE</scope>
    <source>
        <strain evidence="11">KCTC 12368</strain>
    </source>
</reference>
<dbReference type="SUPFAM" id="SSF50182">
    <property type="entry name" value="Sm-like ribonucleoproteins"/>
    <property type="match status" value="1"/>
</dbReference>
<protein>
    <recommendedName>
        <fullName evidence="13">Mechanosensitive ion channel</fullName>
    </recommendedName>
</protein>
<evidence type="ECO:0000256" key="3">
    <source>
        <dbReference type="ARBA" id="ARBA00022475"/>
    </source>
</evidence>
<feature type="transmembrane region" description="Helical" evidence="8">
    <location>
        <begin position="326"/>
        <end position="345"/>
    </location>
</feature>
<dbReference type="Gene3D" id="3.30.70.100">
    <property type="match status" value="1"/>
</dbReference>
<dbReference type="InterPro" id="IPR011014">
    <property type="entry name" value="MscS_channel_TM-2"/>
</dbReference>
<evidence type="ECO:0000313" key="11">
    <source>
        <dbReference type="EMBL" id="GGZ23513.1"/>
    </source>
</evidence>
<keyword evidence="3" id="KW-1003">Cell membrane</keyword>
<feature type="transmembrane region" description="Helical" evidence="8">
    <location>
        <begin position="300"/>
        <end position="320"/>
    </location>
</feature>
<dbReference type="SUPFAM" id="SSF82861">
    <property type="entry name" value="Mechanosensitive channel protein MscS (YggB), transmembrane region"/>
    <property type="match status" value="1"/>
</dbReference>
<dbReference type="InterPro" id="IPR011066">
    <property type="entry name" value="MscS_channel_C_sf"/>
</dbReference>
<feature type="transmembrane region" description="Helical" evidence="8">
    <location>
        <begin position="609"/>
        <end position="631"/>
    </location>
</feature>
<evidence type="ECO:0000259" key="10">
    <source>
        <dbReference type="Pfam" id="PF21082"/>
    </source>
</evidence>
<dbReference type="Gene3D" id="2.30.30.60">
    <property type="match status" value="1"/>
</dbReference>
<feature type="transmembrane region" description="Helical" evidence="8">
    <location>
        <begin position="380"/>
        <end position="398"/>
    </location>
</feature>
<dbReference type="Pfam" id="PF21082">
    <property type="entry name" value="MS_channel_3rd"/>
    <property type="match status" value="1"/>
</dbReference>
<evidence type="ECO:0000259" key="9">
    <source>
        <dbReference type="Pfam" id="PF00924"/>
    </source>
</evidence>
<dbReference type="InterPro" id="IPR023408">
    <property type="entry name" value="MscS_beta-dom_sf"/>
</dbReference>
<comment type="caution">
    <text evidence="11">The sequence shown here is derived from an EMBL/GenBank/DDBJ whole genome shotgun (WGS) entry which is preliminary data.</text>
</comment>
<accession>A0A918PWJ7</accession>
<organism evidence="11 12">
    <name type="scientific">Echinicola pacifica</name>
    <dbReference type="NCBI Taxonomy" id="346377"/>
    <lineage>
        <taxon>Bacteria</taxon>
        <taxon>Pseudomonadati</taxon>
        <taxon>Bacteroidota</taxon>
        <taxon>Cytophagia</taxon>
        <taxon>Cytophagales</taxon>
        <taxon>Cyclobacteriaceae</taxon>
        <taxon>Echinicola</taxon>
    </lineage>
</organism>
<gene>
    <name evidence="11" type="ORF">GCM10007049_15610</name>
</gene>
<dbReference type="AlphaFoldDB" id="A0A918PWJ7"/>
<dbReference type="PANTHER" id="PTHR30347">
    <property type="entry name" value="POTASSIUM CHANNEL RELATED"/>
    <property type="match status" value="1"/>
</dbReference>
<evidence type="ECO:0000256" key="5">
    <source>
        <dbReference type="ARBA" id="ARBA00022989"/>
    </source>
</evidence>
<evidence type="ECO:0000256" key="8">
    <source>
        <dbReference type="SAM" id="Phobius"/>
    </source>
</evidence>
<dbReference type="EMBL" id="BMWX01000002">
    <property type="protein sequence ID" value="GGZ23513.1"/>
    <property type="molecule type" value="Genomic_DNA"/>
</dbReference>
<evidence type="ECO:0000256" key="7">
    <source>
        <dbReference type="SAM" id="MobiDB-lite"/>
    </source>
</evidence>
<name>A0A918PWJ7_9BACT</name>
<comment type="subcellular location">
    <subcellularLocation>
        <location evidence="1">Cell membrane</location>
        <topology evidence="1">Multi-pass membrane protein</topology>
    </subcellularLocation>
</comment>
<reference evidence="11" key="1">
    <citation type="journal article" date="2014" name="Int. J. Syst. Evol. Microbiol.">
        <title>Complete genome sequence of Corynebacterium casei LMG S-19264T (=DSM 44701T), isolated from a smear-ripened cheese.</title>
        <authorList>
            <consortium name="US DOE Joint Genome Institute (JGI-PGF)"/>
            <person name="Walter F."/>
            <person name="Albersmeier A."/>
            <person name="Kalinowski J."/>
            <person name="Ruckert C."/>
        </authorList>
    </citation>
    <scope>NUCLEOTIDE SEQUENCE</scope>
    <source>
        <strain evidence="11">KCTC 12368</strain>
    </source>
</reference>
<dbReference type="InterPro" id="IPR006685">
    <property type="entry name" value="MscS_channel_2nd"/>
</dbReference>
<evidence type="ECO:0000256" key="1">
    <source>
        <dbReference type="ARBA" id="ARBA00004651"/>
    </source>
</evidence>
<feature type="region of interest" description="Disordered" evidence="7">
    <location>
        <begin position="799"/>
        <end position="824"/>
    </location>
</feature>
<evidence type="ECO:0000256" key="2">
    <source>
        <dbReference type="ARBA" id="ARBA00008017"/>
    </source>
</evidence>
<dbReference type="InterPro" id="IPR010920">
    <property type="entry name" value="LSM_dom_sf"/>
</dbReference>
<dbReference type="InterPro" id="IPR049278">
    <property type="entry name" value="MS_channel_C"/>
</dbReference>
<dbReference type="Pfam" id="PF00924">
    <property type="entry name" value="MS_channel_2nd"/>
    <property type="match status" value="1"/>
</dbReference>
<feature type="transmembrane region" description="Helical" evidence="8">
    <location>
        <begin position="538"/>
        <end position="563"/>
    </location>
</feature>
<keyword evidence="6 8" id="KW-0472">Membrane</keyword>
<feature type="transmembrane region" description="Helical" evidence="8">
    <location>
        <begin position="443"/>
        <end position="467"/>
    </location>
</feature>
<dbReference type="Gene3D" id="1.10.287.1260">
    <property type="match status" value="1"/>
</dbReference>
<feature type="transmembrane region" description="Helical" evidence="8">
    <location>
        <begin position="352"/>
        <end position="368"/>
    </location>
</feature>
<feature type="transmembrane region" description="Helical" evidence="8">
    <location>
        <begin position="410"/>
        <end position="431"/>
    </location>
</feature>
<keyword evidence="4 8" id="KW-0812">Transmembrane</keyword>
<feature type="domain" description="Mechanosensitive ion channel MscS" evidence="9">
    <location>
        <begin position="625"/>
        <end position="691"/>
    </location>
</feature>
<feature type="transmembrane region" description="Helical" evidence="8">
    <location>
        <begin position="495"/>
        <end position="518"/>
    </location>
</feature>
<feature type="domain" description="Mechanosensitive ion channel MscS C-terminal" evidence="10">
    <location>
        <begin position="700"/>
        <end position="781"/>
    </location>
</feature>
<dbReference type="PANTHER" id="PTHR30347:SF1">
    <property type="entry name" value="MECHANOSENSITIVE CHANNEL MSCK"/>
    <property type="match status" value="1"/>
</dbReference>
<dbReference type="InterPro" id="IPR052702">
    <property type="entry name" value="MscS-like_channel"/>
</dbReference>
<feature type="compositionally biased region" description="Acidic residues" evidence="7">
    <location>
        <begin position="810"/>
        <end position="824"/>
    </location>
</feature>
<feature type="transmembrane region" description="Helical" evidence="8">
    <location>
        <begin position="261"/>
        <end position="280"/>
    </location>
</feature>
<dbReference type="SUPFAM" id="SSF82689">
    <property type="entry name" value="Mechanosensitive channel protein MscS (YggB), C-terminal domain"/>
    <property type="match status" value="1"/>
</dbReference>
<evidence type="ECO:0000313" key="12">
    <source>
        <dbReference type="Proteomes" id="UP000619457"/>
    </source>
</evidence>
<keyword evidence="12" id="KW-1185">Reference proteome</keyword>
<dbReference type="GO" id="GO:0008381">
    <property type="term" value="F:mechanosensitive monoatomic ion channel activity"/>
    <property type="evidence" value="ECO:0007669"/>
    <property type="project" value="UniProtKB-ARBA"/>
</dbReference>
<feature type="transmembrane region" description="Helical" evidence="8">
    <location>
        <begin position="583"/>
        <end position="603"/>
    </location>
</feature>
<dbReference type="Proteomes" id="UP000619457">
    <property type="component" value="Unassembled WGS sequence"/>
</dbReference>
<evidence type="ECO:0000256" key="4">
    <source>
        <dbReference type="ARBA" id="ARBA00022692"/>
    </source>
</evidence>
<keyword evidence="5 8" id="KW-1133">Transmembrane helix</keyword>
<evidence type="ECO:0000256" key="6">
    <source>
        <dbReference type="ARBA" id="ARBA00023136"/>
    </source>
</evidence>
<proteinExistence type="inferred from homology"/>
<comment type="similarity">
    <text evidence="2">Belongs to the MscS (TC 1.A.23) family.</text>
</comment>